<dbReference type="Proteomes" id="UP000190435">
    <property type="component" value="Unassembled WGS sequence"/>
</dbReference>
<sequence>MNDGLIKWWRKVWFGLVNFFKKQAAYCSAKPCCLQKYLRNDGGTVKFGGWFYKCWAMLCQANLQAQKPNNLIALIA</sequence>
<dbReference type="EMBL" id="MUXU01000039">
    <property type="protein sequence ID" value="OOR89424.1"/>
    <property type="molecule type" value="Genomic_DNA"/>
</dbReference>
<comment type="caution">
    <text evidence="1">The sequence shown here is derived from an EMBL/GenBank/DDBJ whole genome shotgun (WGS) entry which is preliminary data.</text>
</comment>
<dbReference type="RefSeq" id="WP_078276794.1">
    <property type="nucleotide sequence ID" value="NZ_CAACXO010000062.1"/>
</dbReference>
<organism evidence="1 2">
    <name type="scientific">Moraxella caviae</name>
    <dbReference type="NCBI Taxonomy" id="34060"/>
    <lineage>
        <taxon>Bacteria</taxon>
        <taxon>Pseudomonadati</taxon>
        <taxon>Pseudomonadota</taxon>
        <taxon>Gammaproteobacteria</taxon>
        <taxon>Moraxellales</taxon>
        <taxon>Moraxellaceae</taxon>
        <taxon>Moraxella</taxon>
    </lineage>
</organism>
<evidence type="ECO:0000313" key="2">
    <source>
        <dbReference type="Proteomes" id="UP000190435"/>
    </source>
</evidence>
<proteinExistence type="predicted"/>
<dbReference type="AlphaFoldDB" id="A0A1T0A100"/>
<keyword evidence="2" id="KW-1185">Reference proteome</keyword>
<name>A0A1T0A100_9GAMM</name>
<accession>A0A1T0A100</accession>
<reference evidence="1 2" key="1">
    <citation type="submission" date="2017-02" db="EMBL/GenBank/DDBJ databases">
        <title>Draft genome sequence of Moraxella caviae CCUG 355 type strain.</title>
        <authorList>
            <person name="Engstrom-Jakobsson H."/>
            <person name="Salva-Serra F."/>
            <person name="Thorell K."/>
            <person name="Gonzales-Siles L."/>
            <person name="Karlsson R."/>
            <person name="Boulund F."/>
            <person name="Engstrand L."/>
            <person name="Moore E."/>
        </authorList>
    </citation>
    <scope>NUCLEOTIDE SEQUENCE [LARGE SCALE GENOMIC DNA]</scope>
    <source>
        <strain evidence="1 2">CCUG 355</strain>
    </source>
</reference>
<gene>
    <name evidence="1" type="ORF">B0181_07020</name>
</gene>
<evidence type="ECO:0000313" key="1">
    <source>
        <dbReference type="EMBL" id="OOR89424.1"/>
    </source>
</evidence>
<protein>
    <submittedName>
        <fullName evidence="1">Uncharacterized protein</fullName>
    </submittedName>
</protein>